<evidence type="ECO:0000313" key="1">
    <source>
        <dbReference type="EMBL" id="KAL1605533.1"/>
    </source>
</evidence>
<organism evidence="1 2">
    <name type="scientific">Nothophoma quercina</name>
    <dbReference type="NCBI Taxonomy" id="749835"/>
    <lineage>
        <taxon>Eukaryota</taxon>
        <taxon>Fungi</taxon>
        <taxon>Dikarya</taxon>
        <taxon>Ascomycota</taxon>
        <taxon>Pezizomycotina</taxon>
        <taxon>Dothideomycetes</taxon>
        <taxon>Pleosporomycetidae</taxon>
        <taxon>Pleosporales</taxon>
        <taxon>Pleosporineae</taxon>
        <taxon>Didymellaceae</taxon>
        <taxon>Nothophoma</taxon>
    </lineage>
</organism>
<sequence>MAKSAKYYNTEDFKNYKRQLGKCVPPRSNILAAANHIQALFDSKKFTWGFMGGLAISCLGYKREMPDLHIAYDDKDFERLKAKLESDQRVRLPTGVNPLLPFKILVWTGPEYKDHRCTANASIELDLVPSGSSNTPAPGALAQNLVLLRLMTSDARRRRKGPSLAIQERQWTEKQ</sequence>
<dbReference type="Proteomes" id="UP001521222">
    <property type="component" value="Unassembled WGS sequence"/>
</dbReference>
<gene>
    <name evidence="1" type="ORF">SLS59_003335</name>
</gene>
<comment type="caution">
    <text evidence="1">The sequence shown here is derived from an EMBL/GenBank/DDBJ whole genome shotgun (WGS) entry which is preliminary data.</text>
</comment>
<name>A0ABR3RMX6_9PLEO</name>
<accession>A0ABR3RMX6</accession>
<reference evidence="1 2" key="1">
    <citation type="submission" date="2024-02" db="EMBL/GenBank/DDBJ databases">
        <title>De novo assembly and annotation of 12 fungi associated with fruit tree decline syndrome in Ontario, Canada.</title>
        <authorList>
            <person name="Sulman M."/>
            <person name="Ellouze W."/>
            <person name="Ilyukhin E."/>
        </authorList>
    </citation>
    <scope>NUCLEOTIDE SEQUENCE [LARGE SCALE GENOMIC DNA]</scope>
    <source>
        <strain evidence="1 2">M97-236</strain>
    </source>
</reference>
<protein>
    <submittedName>
        <fullName evidence="1">Uncharacterized protein</fullName>
    </submittedName>
</protein>
<keyword evidence="2" id="KW-1185">Reference proteome</keyword>
<proteinExistence type="predicted"/>
<evidence type="ECO:0000313" key="2">
    <source>
        <dbReference type="Proteomes" id="UP001521222"/>
    </source>
</evidence>
<dbReference type="EMBL" id="JAKIXB020000009">
    <property type="protein sequence ID" value="KAL1605533.1"/>
    <property type="molecule type" value="Genomic_DNA"/>
</dbReference>